<evidence type="ECO:0000259" key="6">
    <source>
        <dbReference type="PROSITE" id="PS50215"/>
    </source>
</evidence>
<feature type="active site" evidence="5">
    <location>
        <position position="307"/>
    </location>
</feature>
<dbReference type="EMBL" id="GIKN01003138">
    <property type="protein sequence ID" value="NIE45411.1"/>
    <property type="molecule type" value="Transcribed_RNA"/>
</dbReference>
<feature type="binding site" evidence="5">
    <location>
        <position position="310"/>
    </location>
    <ligand>
        <name>Zn(2+)</name>
        <dbReference type="ChEBI" id="CHEBI:29105"/>
        <note>catalytic</note>
    </ligand>
</feature>
<keyword evidence="3 5" id="KW-0862">Zinc</keyword>
<dbReference type="PANTHER" id="PTHR11905:SF159">
    <property type="entry name" value="ADAM METALLOPROTEASE"/>
    <property type="match status" value="1"/>
</dbReference>
<reference evidence="7" key="1">
    <citation type="submission" date="2020-03" db="EMBL/GenBank/DDBJ databases">
        <title>A transcriptome and proteome of the tick Rhipicephalus microplus shaped by the genetic composition of its hosts and developmental stage.</title>
        <authorList>
            <person name="Garcia G.R."/>
            <person name="Ribeiro J.M.C."/>
            <person name="Maruyama S.R."/>
            <person name="Gardinasse L.G."/>
            <person name="Nelson K."/>
            <person name="Ferreira B.R."/>
            <person name="Andrade T.G."/>
            <person name="Santos I.K.F.M."/>
        </authorList>
    </citation>
    <scope>NUCLEOTIDE SEQUENCE</scope>
    <source>
        <strain evidence="7">NSGR</strain>
        <tissue evidence="7">Salivary glands</tissue>
    </source>
</reference>
<dbReference type="Pfam" id="PF01421">
    <property type="entry name" value="Reprolysin"/>
    <property type="match status" value="1"/>
</dbReference>
<dbReference type="InterPro" id="IPR024079">
    <property type="entry name" value="MetalloPept_cat_dom_sf"/>
</dbReference>
<dbReference type="GO" id="GO:0006509">
    <property type="term" value="P:membrane protein ectodomain proteolysis"/>
    <property type="evidence" value="ECO:0007669"/>
    <property type="project" value="TreeGrafter"/>
</dbReference>
<dbReference type="PANTHER" id="PTHR11905">
    <property type="entry name" value="ADAM A DISINTEGRIN AND METALLOPROTEASE DOMAIN"/>
    <property type="match status" value="1"/>
</dbReference>
<accession>A0A6G5A341</accession>
<dbReference type="SUPFAM" id="SSF55486">
    <property type="entry name" value="Metalloproteases ('zincins'), catalytic domain"/>
    <property type="match status" value="1"/>
</dbReference>
<dbReference type="AlphaFoldDB" id="A0A6G5A341"/>
<dbReference type="PROSITE" id="PS50215">
    <property type="entry name" value="ADAM_MEPRO"/>
    <property type="match status" value="1"/>
</dbReference>
<dbReference type="OrthoDB" id="6505358at2759"/>
<keyword evidence="5" id="KW-0479">Metal-binding</keyword>
<dbReference type="GO" id="GO:0004222">
    <property type="term" value="F:metalloendopeptidase activity"/>
    <property type="evidence" value="ECO:0007669"/>
    <property type="project" value="InterPro"/>
</dbReference>
<evidence type="ECO:0000256" key="5">
    <source>
        <dbReference type="PROSITE-ProRule" id="PRU00276"/>
    </source>
</evidence>
<dbReference type="InterPro" id="IPR001590">
    <property type="entry name" value="Peptidase_M12B"/>
</dbReference>
<feature type="binding site" evidence="5">
    <location>
        <position position="306"/>
    </location>
    <ligand>
        <name>Zn(2+)</name>
        <dbReference type="ChEBI" id="CHEBI:29105"/>
        <note>catalytic</note>
    </ligand>
</feature>
<sequence>MCLLMGTATGTRTVYPMIIEERTDDGSVLLLIHHGLTLSLTKAKVATELLHLKSSINGTETEQIINGTDIERSLFEDQQRMATVYLTNSSDGIRVTGLLSPTERIEPVLSEAGQASGRVPHIVRNIQRPVGSRPLMMERRKDTAPGICRDRYLPENVTIEIYVISDEVHNRRFTKNDLWRYICIFINSINAIFMSLSCPKVRLALVGLEISSKTAEAQYVYGSDKLLNDLFTLYNLKDYVKRKMEAYRNPDLVLLLTGRDIYESTSRGIRRDITGIAFEGGVCTEHRVALAEDAPGSFSGIIDAAHELGHSLGASHDGSPPNRYIPGHPGSLKCPSKSGHLMTYVDGGPLRYKFSQCNQEEVRYVLRMRGKKCWNVNAVNFYSLKDVYPGALLSPTDFCRRFYKNRDMYSPTEQSLKRHCKMRCCSARKPNTLTCAWHHMLDYMWCDAGKRCFQGVCRSGMHSSSYRSKSFKG</sequence>
<dbReference type="VEuPathDB" id="VectorBase:LOC119164426"/>
<feature type="binding site" evidence="5">
    <location>
        <position position="316"/>
    </location>
    <ligand>
        <name>Zn(2+)</name>
        <dbReference type="ChEBI" id="CHEBI:29105"/>
        <note>catalytic</note>
    </ligand>
</feature>
<comment type="caution">
    <text evidence="5">Lacks conserved residue(s) required for the propagation of feature annotation.</text>
</comment>
<organism evidence="7">
    <name type="scientific">Rhipicephalus microplus</name>
    <name type="common">Cattle tick</name>
    <name type="synonym">Boophilus microplus</name>
    <dbReference type="NCBI Taxonomy" id="6941"/>
    <lineage>
        <taxon>Eukaryota</taxon>
        <taxon>Metazoa</taxon>
        <taxon>Ecdysozoa</taxon>
        <taxon>Arthropoda</taxon>
        <taxon>Chelicerata</taxon>
        <taxon>Arachnida</taxon>
        <taxon>Acari</taxon>
        <taxon>Parasitiformes</taxon>
        <taxon>Ixodida</taxon>
        <taxon>Ixodoidea</taxon>
        <taxon>Ixodidae</taxon>
        <taxon>Rhipicephalinae</taxon>
        <taxon>Rhipicephalus</taxon>
        <taxon>Boophilus</taxon>
    </lineage>
</organism>
<evidence type="ECO:0000256" key="3">
    <source>
        <dbReference type="ARBA" id="ARBA00022833"/>
    </source>
</evidence>
<dbReference type="Gene3D" id="3.40.1620.60">
    <property type="match status" value="1"/>
</dbReference>
<keyword evidence="4 7" id="KW-0482">Metalloprotease</keyword>
<name>A0A6G5A341_RHIMP</name>
<keyword evidence="1 7" id="KW-0645">Protease</keyword>
<protein>
    <submittedName>
        <fullName evidence="7">Putative tick salivary metalloprotease</fullName>
    </submittedName>
</protein>
<keyword evidence="2" id="KW-0378">Hydrolase</keyword>
<evidence type="ECO:0000256" key="1">
    <source>
        <dbReference type="ARBA" id="ARBA00022670"/>
    </source>
</evidence>
<evidence type="ECO:0000256" key="4">
    <source>
        <dbReference type="ARBA" id="ARBA00023049"/>
    </source>
</evidence>
<feature type="domain" description="Peptidase M12B" evidence="6">
    <location>
        <begin position="157"/>
        <end position="378"/>
    </location>
</feature>
<evidence type="ECO:0000313" key="7">
    <source>
        <dbReference type="EMBL" id="NIE45411.1"/>
    </source>
</evidence>
<dbReference type="GO" id="GO:0046872">
    <property type="term" value="F:metal ion binding"/>
    <property type="evidence" value="ECO:0007669"/>
    <property type="project" value="UniProtKB-KW"/>
</dbReference>
<dbReference type="Gene3D" id="3.40.390.10">
    <property type="entry name" value="Collagenase (Catalytic Domain)"/>
    <property type="match status" value="1"/>
</dbReference>
<evidence type="ECO:0000256" key="2">
    <source>
        <dbReference type="ARBA" id="ARBA00022801"/>
    </source>
</evidence>
<proteinExistence type="predicted"/>